<accession>A0ABQ8SLC0</accession>
<protein>
    <submittedName>
        <fullName evidence="2">Uncharacterized protein</fullName>
    </submittedName>
</protein>
<dbReference type="EMBL" id="JAJSOF020000025">
    <property type="protein sequence ID" value="KAJ4434511.1"/>
    <property type="molecule type" value="Genomic_DNA"/>
</dbReference>
<dbReference type="Proteomes" id="UP001148838">
    <property type="component" value="Unassembled WGS sequence"/>
</dbReference>
<organism evidence="2 3">
    <name type="scientific">Periplaneta americana</name>
    <name type="common">American cockroach</name>
    <name type="synonym">Blatta americana</name>
    <dbReference type="NCBI Taxonomy" id="6978"/>
    <lineage>
        <taxon>Eukaryota</taxon>
        <taxon>Metazoa</taxon>
        <taxon>Ecdysozoa</taxon>
        <taxon>Arthropoda</taxon>
        <taxon>Hexapoda</taxon>
        <taxon>Insecta</taxon>
        <taxon>Pterygota</taxon>
        <taxon>Neoptera</taxon>
        <taxon>Polyneoptera</taxon>
        <taxon>Dictyoptera</taxon>
        <taxon>Blattodea</taxon>
        <taxon>Blattoidea</taxon>
        <taxon>Blattidae</taxon>
        <taxon>Blattinae</taxon>
        <taxon>Periplaneta</taxon>
    </lineage>
</organism>
<reference evidence="2 3" key="1">
    <citation type="journal article" date="2022" name="Allergy">
        <title>Genome assembly and annotation of Periplaneta americana reveal a comprehensive cockroach allergen profile.</title>
        <authorList>
            <person name="Wang L."/>
            <person name="Xiong Q."/>
            <person name="Saelim N."/>
            <person name="Wang L."/>
            <person name="Nong W."/>
            <person name="Wan A.T."/>
            <person name="Shi M."/>
            <person name="Liu X."/>
            <person name="Cao Q."/>
            <person name="Hui J.H.L."/>
            <person name="Sookrung N."/>
            <person name="Leung T.F."/>
            <person name="Tungtrongchitr A."/>
            <person name="Tsui S.K.W."/>
        </authorList>
    </citation>
    <scope>NUCLEOTIDE SEQUENCE [LARGE SCALE GENOMIC DNA]</scope>
    <source>
        <strain evidence="2">PWHHKU_190912</strain>
    </source>
</reference>
<evidence type="ECO:0000256" key="1">
    <source>
        <dbReference type="SAM" id="MobiDB-lite"/>
    </source>
</evidence>
<proteinExistence type="predicted"/>
<sequence>MGLFLPLSKTIECAAAIVKLNKEKIGRIRKEGKECKDKGIEISTPNKVTRPPANKVDDMGKCIIRREVHKYYSLYKETPTLGKLHKFCKRDIGFKVCKETLRKLILSMGFAFKKCKDKRKYLVERSDIVARYLPGRNMVPYPLHCPQVLARCKLAAQSASVLALPVVEDRSSSLEAHIPPVSILPWTRYLCVKVAPNVSRLHVQYYQRSSTVASRMTFLGACPHGELLRNSRHHKIRSLLASALRGKNYQVEEEVHGLSTNGSTRRIDIIAIPTRSTSGFIIDQIVRMEMYENKPAEVEKLLSSNLLSKKPKVRIYKTIILPIVLYGCETWTLTLREEQRLRMFENKVLRKIFGAKRNEVTGEWRKLHNAKLHALYSSPNIMRNIKSRNLRWTGHVAHQVSKFRNQFHKLSLPPCPVPTRWGSWLEACNYYARHLQSVKKVVQSFDTDDAAAIQIRQELLNDETIEKEVTDIKSNFGYLPDAIIQLGKSGVELVEQINIMRTIVNKLSAVEGEIGKRVGEKMNKVLIKNDGYDILSRISDVLTKTFPNDVIQHTHETHLNDILNTQLNSKHIHSLTLHYERTLTGNKRRQDQQRPVLKMAQNRSKHVNKMTDDDDYDDDDDDDDDNDDDDDDEYRLSGLTLSHKGHKITIKTAIVYRVLKSIQYFRRC</sequence>
<feature type="region of interest" description="Disordered" evidence="1">
    <location>
        <begin position="585"/>
        <end position="631"/>
    </location>
</feature>
<dbReference type="PANTHER" id="PTHR47027:SF20">
    <property type="entry name" value="REVERSE TRANSCRIPTASE-LIKE PROTEIN WITH RNA-DIRECTED DNA POLYMERASE DOMAIN"/>
    <property type="match status" value="1"/>
</dbReference>
<comment type="caution">
    <text evidence="2">The sequence shown here is derived from an EMBL/GenBank/DDBJ whole genome shotgun (WGS) entry which is preliminary data.</text>
</comment>
<name>A0ABQ8SLC0_PERAM</name>
<evidence type="ECO:0000313" key="2">
    <source>
        <dbReference type="EMBL" id="KAJ4434511.1"/>
    </source>
</evidence>
<evidence type="ECO:0000313" key="3">
    <source>
        <dbReference type="Proteomes" id="UP001148838"/>
    </source>
</evidence>
<keyword evidence="3" id="KW-1185">Reference proteome</keyword>
<gene>
    <name evidence="2" type="ORF">ANN_23073</name>
</gene>
<dbReference type="PANTHER" id="PTHR47027">
    <property type="entry name" value="REVERSE TRANSCRIPTASE DOMAIN-CONTAINING PROTEIN"/>
    <property type="match status" value="1"/>
</dbReference>
<feature type="compositionally biased region" description="Acidic residues" evidence="1">
    <location>
        <begin position="612"/>
        <end position="631"/>
    </location>
</feature>